<feature type="transmembrane region" description="Helical" evidence="7">
    <location>
        <begin position="32"/>
        <end position="58"/>
    </location>
</feature>
<feature type="transmembrane region" description="Helical" evidence="7">
    <location>
        <begin position="113"/>
        <end position="137"/>
    </location>
</feature>
<dbReference type="Pfam" id="PF00528">
    <property type="entry name" value="BPD_transp_1"/>
    <property type="match status" value="1"/>
</dbReference>
<dbReference type="AlphaFoldDB" id="A0AA42CFT6"/>
<dbReference type="InterPro" id="IPR035906">
    <property type="entry name" value="MetI-like_sf"/>
</dbReference>
<evidence type="ECO:0000256" key="7">
    <source>
        <dbReference type="RuleBase" id="RU363032"/>
    </source>
</evidence>
<comment type="subcellular location">
    <subcellularLocation>
        <location evidence="1 7">Cell membrane</location>
        <topology evidence="1 7">Multi-pass membrane protein</topology>
    </subcellularLocation>
</comment>
<dbReference type="RefSeq" id="WP_264713952.1">
    <property type="nucleotide sequence ID" value="NZ_JAPDNT010000007.1"/>
</dbReference>
<dbReference type="Gene3D" id="1.10.3720.10">
    <property type="entry name" value="MetI-like"/>
    <property type="match status" value="1"/>
</dbReference>
<proteinExistence type="inferred from homology"/>
<feature type="transmembrane region" description="Helical" evidence="7">
    <location>
        <begin position="171"/>
        <end position="192"/>
    </location>
</feature>
<evidence type="ECO:0000256" key="6">
    <source>
        <dbReference type="ARBA" id="ARBA00023136"/>
    </source>
</evidence>
<sequence length="303" mass="33439">MAITSAGSTARLGGRAVRHAVWEGLVPGSNALWAGAFVLPYIAVFLAFVIFPVGYGLWLGSAPATYRALFNDPIYMETVVNTLIFLAVGVNLKLFLALMLSGFFMRPQRWVKWLLLIFILPWAVPAIPTFISINWMLNGQWGFINNVIWTLFQVDGPPWLDNGSLALASNIVAYIWKWMPFWTLIFLAGRMAIPQELYESASVDGATGLNRFVHITFPIMANLYLVCTLLSVIWTLGDFNTVHFVSGGGPALQTHVLATLGIRDAFELSQPRLGMAAVISALPLLIPLVIVLMRKMGKGEVQL</sequence>
<evidence type="ECO:0000256" key="1">
    <source>
        <dbReference type="ARBA" id="ARBA00004651"/>
    </source>
</evidence>
<comment type="similarity">
    <text evidence="7">Belongs to the binding-protein-dependent transport system permease family.</text>
</comment>
<reference evidence="9" key="2">
    <citation type="submission" date="2022-10" db="EMBL/GenBank/DDBJ databases">
        <authorList>
            <person name="Trinh H.N."/>
        </authorList>
    </citation>
    <scope>NUCLEOTIDE SEQUENCE</scope>
    <source>
        <strain evidence="9">RN2-1</strain>
    </source>
</reference>
<evidence type="ECO:0000259" key="8">
    <source>
        <dbReference type="PROSITE" id="PS50928"/>
    </source>
</evidence>
<keyword evidence="2 7" id="KW-0813">Transport</keyword>
<feature type="transmembrane region" description="Helical" evidence="7">
    <location>
        <begin position="78"/>
        <end position="101"/>
    </location>
</feature>
<dbReference type="SUPFAM" id="SSF161098">
    <property type="entry name" value="MetI-like"/>
    <property type="match status" value="1"/>
</dbReference>
<evidence type="ECO:0000313" key="10">
    <source>
        <dbReference type="Proteomes" id="UP001165679"/>
    </source>
</evidence>
<keyword evidence="5 7" id="KW-1133">Transmembrane helix</keyword>
<evidence type="ECO:0000313" key="9">
    <source>
        <dbReference type="EMBL" id="MCW3475261.1"/>
    </source>
</evidence>
<evidence type="ECO:0000256" key="2">
    <source>
        <dbReference type="ARBA" id="ARBA00022448"/>
    </source>
</evidence>
<accession>A0AA42CFT6</accession>
<gene>
    <name evidence="9" type="ORF">OL599_11830</name>
</gene>
<evidence type="ECO:0000256" key="3">
    <source>
        <dbReference type="ARBA" id="ARBA00022475"/>
    </source>
</evidence>
<keyword evidence="3" id="KW-1003">Cell membrane</keyword>
<dbReference type="InterPro" id="IPR000515">
    <property type="entry name" value="MetI-like"/>
</dbReference>
<feature type="transmembrane region" description="Helical" evidence="7">
    <location>
        <begin position="212"/>
        <end position="236"/>
    </location>
</feature>
<organism evidence="9 10">
    <name type="scientific">Limobrevibacterium gyesilva</name>
    <dbReference type="NCBI Taxonomy" id="2991712"/>
    <lineage>
        <taxon>Bacteria</taxon>
        <taxon>Pseudomonadati</taxon>
        <taxon>Pseudomonadota</taxon>
        <taxon>Alphaproteobacteria</taxon>
        <taxon>Acetobacterales</taxon>
        <taxon>Acetobacteraceae</taxon>
        <taxon>Limobrevibacterium</taxon>
    </lineage>
</organism>
<dbReference type="Proteomes" id="UP001165679">
    <property type="component" value="Unassembled WGS sequence"/>
</dbReference>
<dbReference type="CDD" id="cd06261">
    <property type="entry name" value="TM_PBP2"/>
    <property type="match status" value="1"/>
</dbReference>
<keyword evidence="6 7" id="KW-0472">Membrane</keyword>
<dbReference type="EMBL" id="JAPDNT010000007">
    <property type="protein sequence ID" value="MCW3475261.1"/>
    <property type="molecule type" value="Genomic_DNA"/>
</dbReference>
<protein>
    <submittedName>
        <fullName evidence="9">Sugar ABC transporter permease</fullName>
    </submittedName>
</protein>
<evidence type="ECO:0000256" key="4">
    <source>
        <dbReference type="ARBA" id="ARBA00022692"/>
    </source>
</evidence>
<name>A0AA42CFT6_9PROT</name>
<keyword evidence="10" id="KW-1185">Reference proteome</keyword>
<dbReference type="GO" id="GO:0005886">
    <property type="term" value="C:plasma membrane"/>
    <property type="evidence" value="ECO:0007669"/>
    <property type="project" value="UniProtKB-SubCell"/>
</dbReference>
<feature type="domain" description="ABC transmembrane type-1" evidence="8">
    <location>
        <begin position="79"/>
        <end position="294"/>
    </location>
</feature>
<comment type="caution">
    <text evidence="9">The sequence shown here is derived from an EMBL/GenBank/DDBJ whole genome shotgun (WGS) entry which is preliminary data.</text>
</comment>
<feature type="transmembrane region" description="Helical" evidence="7">
    <location>
        <begin position="273"/>
        <end position="293"/>
    </location>
</feature>
<dbReference type="InterPro" id="IPR051393">
    <property type="entry name" value="ABC_transporter_permease"/>
</dbReference>
<dbReference type="GO" id="GO:0055085">
    <property type="term" value="P:transmembrane transport"/>
    <property type="evidence" value="ECO:0007669"/>
    <property type="project" value="InterPro"/>
</dbReference>
<dbReference type="PANTHER" id="PTHR30193:SF37">
    <property type="entry name" value="INNER MEMBRANE ABC TRANSPORTER PERMEASE PROTEIN YCJO"/>
    <property type="match status" value="1"/>
</dbReference>
<keyword evidence="4 7" id="KW-0812">Transmembrane</keyword>
<dbReference type="PROSITE" id="PS50928">
    <property type="entry name" value="ABC_TM1"/>
    <property type="match status" value="1"/>
</dbReference>
<dbReference type="PANTHER" id="PTHR30193">
    <property type="entry name" value="ABC TRANSPORTER PERMEASE PROTEIN"/>
    <property type="match status" value="1"/>
</dbReference>
<reference evidence="9" key="1">
    <citation type="submission" date="2022-09" db="EMBL/GenBank/DDBJ databases">
        <title>Rhodovastum sp. nov. RN2-1 isolated from soil in Seongnam, South Korea.</title>
        <authorList>
            <person name="Le N.T."/>
        </authorList>
    </citation>
    <scope>NUCLEOTIDE SEQUENCE</scope>
    <source>
        <strain evidence="9">RN2-1</strain>
    </source>
</reference>
<evidence type="ECO:0000256" key="5">
    <source>
        <dbReference type="ARBA" id="ARBA00022989"/>
    </source>
</evidence>